<protein>
    <submittedName>
        <fullName evidence="1">Uncharacterized protein</fullName>
    </submittedName>
</protein>
<dbReference type="RefSeq" id="XP_026600552.1">
    <property type="nucleotide sequence ID" value="XM_026750539.1"/>
</dbReference>
<evidence type="ECO:0000313" key="2">
    <source>
        <dbReference type="Proteomes" id="UP000256690"/>
    </source>
</evidence>
<dbReference type="GeneID" id="38118893"/>
<dbReference type="EMBL" id="PVWQ01000011">
    <property type="protein sequence ID" value="RDW68763.1"/>
    <property type="molecule type" value="Genomic_DNA"/>
</dbReference>
<reference evidence="1 2" key="1">
    <citation type="journal article" date="2018" name="IMA Fungus">
        <title>IMA Genome-F 9: Draft genome sequence of Annulohypoxylon stygium, Aspergillus mulundensis, Berkeleyomyces basicola (syn. Thielaviopsis basicola), Ceratocystis smalleyi, two Cercospora beticola strains, Coleophoma cylindrospora, Fusarium fracticaudum, Phialophora cf. hyalina, and Morchella septimelata.</title>
        <authorList>
            <person name="Wingfield B.D."/>
            <person name="Bills G.F."/>
            <person name="Dong Y."/>
            <person name="Huang W."/>
            <person name="Nel W.J."/>
            <person name="Swalarsk-Parry B.S."/>
            <person name="Vaghefi N."/>
            <person name="Wilken P.M."/>
            <person name="An Z."/>
            <person name="de Beer Z.W."/>
            <person name="De Vos L."/>
            <person name="Chen L."/>
            <person name="Duong T.A."/>
            <person name="Gao Y."/>
            <person name="Hammerbacher A."/>
            <person name="Kikkert J.R."/>
            <person name="Li Y."/>
            <person name="Li H."/>
            <person name="Li K."/>
            <person name="Li Q."/>
            <person name="Liu X."/>
            <person name="Ma X."/>
            <person name="Naidoo K."/>
            <person name="Pethybridge S.J."/>
            <person name="Sun J."/>
            <person name="Steenkamp E.T."/>
            <person name="van der Nest M.A."/>
            <person name="van Wyk S."/>
            <person name="Wingfield M.J."/>
            <person name="Xiong C."/>
            <person name="Yue Q."/>
            <person name="Zhang X."/>
        </authorList>
    </citation>
    <scope>NUCLEOTIDE SEQUENCE [LARGE SCALE GENOMIC DNA]</scope>
    <source>
        <strain evidence="1 2">DSM 5745</strain>
    </source>
</reference>
<dbReference type="AlphaFoldDB" id="A0A3D8R3X8"/>
<proteinExistence type="predicted"/>
<gene>
    <name evidence="1" type="ORF">DSM5745_08523</name>
</gene>
<keyword evidence="2" id="KW-1185">Reference proteome</keyword>
<organism evidence="1 2">
    <name type="scientific">Aspergillus mulundensis</name>
    <dbReference type="NCBI Taxonomy" id="1810919"/>
    <lineage>
        <taxon>Eukaryota</taxon>
        <taxon>Fungi</taxon>
        <taxon>Dikarya</taxon>
        <taxon>Ascomycota</taxon>
        <taxon>Pezizomycotina</taxon>
        <taxon>Eurotiomycetes</taxon>
        <taxon>Eurotiomycetidae</taxon>
        <taxon>Eurotiales</taxon>
        <taxon>Aspergillaceae</taxon>
        <taxon>Aspergillus</taxon>
        <taxon>Aspergillus subgen. Nidulantes</taxon>
    </lineage>
</organism>
<sequence>MSRVPNLTNQSVVSAHTDDTMLTHRSSLHPENEFRPEVDWESVSLGLPRLCRYDPPDYDIGIAAVCDPEDEDERDPGWMLIVHDLDQKECRWYALGATKKWWQIGRRNFHGKCLVRERTVWKHKFCNALREKRRLGTISAKGLEAFEEVFAKIRYQERRTTIEFIRECLGRCIREECILEASVLGLLDELAGV</sequence>
<accession>A0A3D8R3X8</accession>
<comment type="caution">
    <text evidence="1">The sequence shown here is derived from an EMBL/GenBank/DDBJ whole genome shotgun (WGS) entry which is preliminary data.</text>
</comment>
<evidence type="ECO:0000313" key="1">
    <source>
        <dbReference type="EMBL" id="RDW68763.1"/>
    </source>
</evidence>
<dbReference type="Proteomes" id="UP000256690">
    <property type="component" value="Unassembled WGS sequence"/>
</dbReference>
<name>A0A3D8R3X8_9EURO</name>